<comment type="caution">
    <text evidence="1">The sequence shown here is derived from an EMBL/GenBank/DDBJ whole genome shotgun (WGS) entry which is preliminary data.</text>
</comment>
<evidence type="ECO:0000313" key="1">
    <source>
        <dbReference type="EMBL" id="KAI3372472.1"/>
    </source>
</evidence>
<dbReference type="EMBL" id="CM041535">
    <property type="protein sequence ID" value="KAI3372472.1"/>
    <property type="molecule type" value="Genomic_DNA"/>
</dbReference>
<organism evidence="1 2">
    <name type="scientific">Scortum barcoo</name>
    <name type="common">barcoo grunter</name>
    <dbReference type="NCBI Taxonomy" id="214431"/>
    <lineage>
        <taxon>Eukaryota</taxon>
        <taxon>Metazoa</taxon>
        <taxon>Chordata</taxon>
        <taxon>Craniata</taxon>
        <taxon>Vertebrata</taxon>
        <taxon>Euteleostomi</taxon>
        <taxon>Actinopterygii</taxon>
        <taxon>Neopterygii</taxon>
        <taxon>Teleostei</taxon>
        <taxon>Neoteleostei</taxon>
        <taxon>Acanthomorphata</taxon>
        <taxon>Eupercaria</taxon>
        <taxon>Centrarchiformes</taxon>
        <taxon>Terapontoidei</taxon>
        <taxon>Terapontidae</taxon>
        <taxon>Scortum</taxon>
    </lineage>
</organism>
<evidence type="ECO:0000313" key="2">
    <source>
        <dbReference type="Proteomes" id="UP000831701"/>
    </source>
</evidence>
<dbReference type="Proteomes" id="UP000831701">
    <property type="component" value="Chromosome 5"/>
</dbReference>
<protein>
    <submittedName>
        <fullName evidence="1">Uncharacterized protein</fullName>
    </submittedName>
</protein>
<proteinExistence type="predicted"/>
<gene>
    <name evidence="1" type="ORF">L3Q82_022962</name>
</gene>
<name>A0ACB8WYT4_9TELE</name>
<feature type="non-terminal residue" evidence="1">
    <location>
        <position position="1189"/>
    </location>
</feature>
<sequence>MPSIESFTLTYDALNDYGTFSEGDTLSGKLTLVLSKETPVESLFIKAKGDANVRWAKKQGDRNRIYSAHRRYFKLKQFLIPEHSNETVLPQGIHHYKFTFNIPTGNMPSSFRGSHGKIVYKLEAKLSRSWRMDRTVEKEITFASKSFPNLRSLMSQQVGSTKKEMGFFSKGNVHMDVIVDKTAYAPGSEAVVIVAKVNNSSSSEMTPKFSLIQDVVYHASGSTKHEGNVILKVLDNCIKPQTQKEVKCVMNIPRDQIQSIENCDIISVRYHLKVYLDISFSFDPEVILPVVICPPDLAHGAPPGVAAGYNPVWAAGCQRTSDFPPPEVSRSNYSPHAVSVGPYPVSPQSGSYGNPGAQTSFPPPVYPDHGLAYAGTPGAYPAQRAHMSGAYNNPVPQLPSAYGSPFSSSSSVLHPPPTPPTFHPPPPEVHPSPSSTPYNVSPSAPTYNLLPSVPVMNTDFLSHQHFLLWGQAAASGMSPIKDLALLYEALNKYDTFSEGDSVAGAVTFTLTKETKVKSLLVKIKGEADVHWTEGSGDDSTSYSARRRYLKVKEYLVAENAKGTVLPQGEHRYNFTLKIPQGVMPPSFKGLHGKIIYMLEAKISRSWRWPARVNIELNFVSKPFPPLGQSPQSGSVGKEMGIFSKGEVNMSATVDRKVCSPGDTLFVVAKICNSSSKKMRPKFNIYKKIVYRASGSTTTSSESMCKMVGETITPKSEETVSCQLKIPDDVIPTLYNCDIISVDYYLKVYLDISFAFDPEVVFPLVIIHPSFAAPQLNDAVGPYPAGAPSYSDFPPPAFPMGPYPVPAGPGSDKKPIIILDYNKNKGGVDNLDKLTASYTCQRMTRRWPMVVFYNILDVSAYNAFVLWTHIHHGLGQTGAELTKHSAHAHRNTKNISTSILLSQPCLNINHNSHSHNPSTVLSQGQHRYNFTLKIPQGDIPSSYKGLHGKIIYMLKAKISRSWQMPSIVQKELNFVTKSFPHIGQSPQSGSVGKEMGIFSKGEVNMSATVDRKVCSPGKVCQAYCDILSVVSKKMRPKFNIYKKIVYRASGSTKKSNESICKMVGETITPKSEETVSCQLKIPDDVIPTLYNCDIISVDYYLKVYLDISFAFDPEVVFPLVIIHPSFAAPQLNDAVGPYPAGAPSYSDFPPPAFPMGPYPVPAGPGAYGYPAPDPTQHANATGGYNNPWPQ</sequence>
<keyword evidence="2" id="KW-1185">Reference proteome</keyword>
<reference evidence="1" key="1">
    <citation type="submission" date="2022-04" db="EMBL/GenBank/DDBJ databases">
        <title>Jade perch genome.</title>
        <authorList>
            <person name="Chao B."/>
        </authorList>
    </citation>
    <scope>NUCLEOTIDE SEQUENCE</scope>
    <source>
        <strain evidence="1">CB-2022</strain>
    </source>
</reference>
<accession>A0ACB8WYT4</accession>